<sequence length="407" mass="43679">MIELGSTVAGPFCARLLADFGADVIKVEQREGDAVRSMGKRAKGRSLYAASILRNKRNVSVDLRRPEGQNLVKALCSTADIVIENFKPGTLERWGLSYDDLKAVNPGIVLVRISGYGQDGPYSKRPGYGVICEAVSGMREITGDPDRPPARVAVSLTDYITGLYAAFGAVIALLAREKCGVGQVVDASLYEAAFSFMEPHVPAYQQLGAIARRAGPRLPDNTPNSLYPTADGRFIHITAISNSVFRRLCEAMGRPELAADPRFVDGVSRTAHEDELDGIIGTWTGSAPLDEVEAKLHDADVPAARIYDMRDIFADAHYAARNTIVQPEDPVLGPVAMANVTPRLSATPGKVEWPGRAIGADTLSVFQNELGLTSEAIADLLEAGVLFAGDDEPASQREDHSMTGDAL</sequence>
<gene>
    <name evidence="2" type="ORF">MUB46_20300</name>
</gene>
<dbReference type="Proteomes" id="UP001320898">
    <property type="component" value="Unassembled WGS sequence"/>
</dbReference>
<protein>
    <submittedName>
        <fullName evidence="2">CoA transferase</fullName>
    </submittedName>
</protein>
<comment type="caution">
    <text evidence="2">The sequence shown here is derived from an EMBL/GenBank/DDBJ whole genome shotgun (WGS) entry which is preliminary data.</text>
</comment>
<dbReference type="InterPro" id="IPR044855">
    <property type="entry name" value="CoA-Trfase_III_dom3_sf"/>
</dbReference>
<proteinExistence type="predicted"/>
<evidence type="ECO:0000313" key="2">
    <source>
        <dbReference type="EMBL" id="MCT8974214.1"/>
    </source>
</evidence>
<dbReference type="GO" id="GO:0008410">
    <property type="term" value="F:CoA-transferase activity"/>
    <property type="evidence" value="ECO:0007669"/>
    <property type="project" value="TreeGrafter"/>
</dbReference>
<dbReference type="EMBL" id="JALIDZ010000011">
    <property type="protein sequence ID" value="MCT8974214.1"/>
    <property type="molecule type" value="Genomic_DNA"/>
</dbReference>
<accession>A0AAW5R303</accession>
<dbReference type="PANTHER" id="PTHR48207">
    <property type="entry name" value="SUCCINATE--HYDROXYMETHYLGLUTARATE COA-TRANSFERASE"/>
    <property type="match status" value="1"/>
</dbReference>
<dbReference type="SUPFAM" id="SSF89796">
    <property type="entry name" value="CoA-transferase family III (CaiB/BaiF)"/>
    <property type="match status" value="1"/>
</dbReference>
<name>A0AAW5R303_9HYPH</name>
<evidence type="ECO:0000256" key="1">
    <source>
        <dbReference type="ARBA" id="ARBA00022679"/>
    </source>
</evidence>
<keyword evidence="3" id="KW-1185">Reference proteome</keyword>
<organism evidence="2 3">
    <name type="scientific">Microbaculum marinisediminis</name>
    <dbReference type="NCBI Taxonomy" id="2931392"/>
    <lineage>
        <taxon>Bacteria</taxon>
        <taxon>Pseudomonadati</taxon>
        <taxon>Pseudomonadota</taxon>
        <taxon>Alphaproteobacteria</taxon>
        <taxon>Hyphomicrobiales</taxon>
        <taxon>Tepidamorphaceae</taxon>
        <taxon>Microbaculum</taxon>
    </lineage>
</organism>
<dbReference type="PANTHER" id="PTHR48207:SF3">
    <property type="entry name" value="SUCCINATE--HYDROXYMETHYLGLUTARATE COA-TRANSFERASE"/>
    <property type="match status" value="1"/>
</dbReference>
<reference evidence="2 3" key="1">
    <citation type="submission" date="2022-04" db="EMBL/GenBank/DDBJ databases">
        <authorList>
            <person name="Ye Y.-Q."/>
            <person name="Du Z.-J."/>
        </authorList>
    </citation>
    <scope>NUCLEOTIDE SEQUENCE [LARGE SCALE GENOMIC DNA]</scope>
    <source>
        <strain evidence="2 3">A6E488</strain>
    </source>
</reference>
<dbReference type="Pfam" id="PF02515">
    <property type="entry name" value="CoA_transf_3"/>
    <property type="match status" value="1"/>
</dbReference>
<dbReference type="Gene3D" id="3.40.50.10540">
    <property type="entry name" value="Crotonobetainyl-coa:carnitine coa-transferase, domain 1"/>
    <property type="match status" value="1"/>
</dbReference>
<keyword evidence="1 2" id="KW-0808">Transferase</keyword>
<dbReference type="Gene3D" id="3.30.1540.10">
    <property type="entry name" value="formyl-coa transferase, domain 3"/>
    <property type="match status" value="1"/>
</dbReference>
<dbReference type="InterPro" id="IPR023606">
    <property type="entry name" value="CoA-Trfase_III_dom_1_sf"/>
</dbReference>
<dbReference type="AlphaFoldDB" id="A0AAW5R303"/>
<dbReference type="InterPro" id="IPR050483">
    <property type="entry name" value="CoA-transferase_III_domain"/>
</dbReference>
<dbReference type="InterPro" id="IPR003673">
    <property type="entry name" value="CoA-Trfase_fam_III"/>
</dbReference>
<evidence type="ECO:0000313" key="3">
    <source>
        <dbReference type="Proteomes" id="UP001320898"/>
    </source>
</evidence>